<keyword evidence="4" id="KW-1185">Reference proteome</keyword>
<keyword evidence="2" id="KW-0812">Transmembrane</keyword>
<gene>
    <name evidence="3" type="ORF">ABUE31_09290</name>
</gene>
<dbReference type="EMBL" id="JBFOCI010000002">
    <property type="protein sequence ID" value="MEW9806174.1"/>
    <property type="molecule type" value="Genomic_DNA"/>
</dbReference>
<dbReference type="Proteomes" id="UP001556196">
    <property type="component" value="Unassembled WGS sequence"/>
</dbReference>
<sequence>MRFPFIPLFLLALPFLEIAGFVIVGGEIGVLATLALVVAGGLAGALLLRAQGFGLLSRVRSEVDAGRDPGQELANGVMMLAAGLLLLLPGFVTDGLGLLLLLPPVRRMAWRFLKSRVVVSTAGFAGFSRTRPGGRGDGGRTIDLDADEYRNDPQPESPWRRIDRD</sequence>
<evidence type="ECO:0000313" key="3">
    <source>
        <dbReference type="EMBL" id="MEW9806174.1"/>
    </source>
</evidence>
<reference evidence="3 4" key="1">
    <citation type="submission" date="2024-06" db="EMBL/GenBank/DDBJ databases">
        <authorList>
            <person name="Tuo L."/>
        </authorList>
    </citation>
    <scope>NUCLEOTIDE SEQUENCE [LARGE SCALE GENOMIC DNA]</scope>
    <source>
        <strain evidence="3 4">ZMM04-5</strain>
    </source>
</reference>
<feature type="compositionally biased region" description="Basic and acidic residues" evidence="1">
    <location>
        <begin position="137"/>
        <end position="165"/>
    </location>
</feature>
<dbReference type="PANTHER" id="PTHR35335">
    <property type="entry name" value="UPF0716 PROTEIN FXSA"/>
    <property type="match status" value="1"/>
</dbReference>
<organism evidence="3 4">
    <name type="scientific">Mesorhizobium marinum</name>
    <dbReference type="NCBI Taxonomy" id="3228790"/>
    <lineage>
        <taxon>Bacteria</taxon>
        <taxon>Pseudomonadati</taxon>
        <taxon>Pseudomonadota</taxon>
        <taxon>Alphaproteobacteria</taxon>
        <taxon>Hyphomicrobiales</taxon>
        <taxon>Phyllobacteriaceae</taxon>
        <taxon>Mesorhizobium</taxon>
    </lineage>
</organism>
<feature type="transmembrane region" description="Helical" evidence="2">
    <location>
        <begin position="77"/>
        <end position="102"/>
    </location>
</feature>
<evidence type="ECO:0000256" key="2">
    <source>
        <dbReference type="SAM" id="Phobius"/>
    </source>
</evidence>
<dbReference type="RefSeq" id="WP_367723246.1">
    <property type="nucleotide sequence ID" value="NZ_JBFOCI010000002.1"/>
</dbReference>
<accession>A0ABV3QYL4</accession>
<dbReference type="Pfam" id="PF04186">
    <property type="entry name" value="FxsA"/>
    <property type="match status" value="1"/>
</dbReference>
<dbReference type="InterPro" id="IPR007313">
    <property type="entry name" value="FxsA"/>
</dbReference>
<feature type="region of interest" description="Disordered" evidence="1">
    <location>
        <begin position="130"/>
        <end position="165"/>
    </location>
</feature>
<evidence type="ECO:0000313" key="4">
    <source>
        <dbReference type="Proteomes" id="UP001556196"/>
    </source>
</evidence>
<feature type="transmembrane region" description="Helical" evidence="2">
    <location>
        <begin position="30"/>
        <end position="48"/>
    </location>
</feature>
<name>A0ABV3QYL4_9HYPH</name>
<protein>
    <submittedName>
        <fullName evidence="3">FxsA family protein</fullName>
    </submittedName>
</protein>
<comment type="caution">
    <text evidence="3">The sequence shown here is derived from an EMBL/GenBank/DDBJ whole genome shotgun (WGS) entry which is preliminary data.</text>
</comment>
<proteinExistence type="predicted"/>
<dbReference type="PANTHER" id="PTHR35335:SF1">
    <property type="entry name" value="UPF0716 PROTEIN FXSA"/>
    <property type="match status" value="1"/>
</dbReference>
<keyword evidence="2" id="KW-0472">Membrane</keyword>
<evidence type="ECO:0000256" key="1">
    <source>
        <dbReference type="SAM" id="MobiDB-lite"/>
    </source>
</evidence>
<dbReference type="NCBIfam" id="NF008528">
    <property type="entry name" value="PRK11463.1-2"/>
    <property type="match status" value="1"/>
</dbReference>
<keyword evidence="2" id="KW-1133">Transmembrane helix</keyword>